<comment type="caution">
    <text evidence="1">The sequence shown here is derived from an EMBL/GenBank/DDBJ whole genome shotgun (WGS) entry which is preliminary data.</text>
</comment>
<proteinExistence type="predicted"/>
<protein>
    <submittedName>
        <fullName evidence="1">Helix-turn-helix domain-containing protein</fullName>
    </submittedName>
</protein>
<dbReference type="Pfam" id="PF13384">
    <property type="entry name" value="HTH_23"/>
    <property type="match status" value="1"/>
</dbReference>
<dbReference type="Gene3D" id="1.10.10.10">
    <property type="entry name" value="Winged helix-like DNA-binding domain superfamily/Winged helix DNA-binding domain"/>
    <property type="match status" value="1"/>
</dbReference>
<evidence type="ECO:0000313" key="1">
    <source>
        <dbReference type="EMBL" id="MCW8041389.1"/>
    </source>
</evidence>
<name>A0ABT3NP97_9GAMM</name>
<evidence type="ECO:0000313" key="2">
    <source>
        <dbReference type="Proteomes" id="UP001209682"/>
    </source>
</evidence>
<dbReference type="InterPro" id="IPR036388">
    <property type="entry name" value="WH-like_DNA-bd_sf"/>
</dbReference>
<dbReference type="Proteomes" id="UP001209682">
    <property type="component" value="Unassembled WGS sequence"/>
</dbReference>
<dbReference type="EMBL" id="JAPEQW010000156">
    <property type="protein sequence ID" value="MCW8041389.1"/>
    <property type="molecule type" value="Genomic_DNA"/>
</dbReference>
<keyword evidence="2" id="KW-1185">Reference proteome</keyword>
<feature type="non-terminal residue" evidence="1">
    <location>
        <position position="1"/>
    </location>
</feature>
<organism evidence="1 2">
    <name type="scientific">Acinetobacter entericus</name>
    <dbReference type="NCBI Taxonomy" id="2989714"/>
    <lineage>
        <taxon>Bacteria</taxon>
        <taxon>Pseudomonadati</taxon>
        <taxon>Pseudomonadota</taxon>
        <taxon>Gammaproteobacteria</taxon>
        <taxon>Moraxellales</taxon>
        <taxon>Moraxellaceae</taxon>
        <taxon>Acinetobacter</taxon>
    </lineage>
</organism>
<sequence length="111" mass="12860">LLRCYASGMGIKGIAAAFDVSRNTVRKYVRLWQDSSLTMEQLLALPEHRLREMFIPKGVRHREPSPRQSELEALLPEYAARLSRKGVTVKSLYEEYRQTHPDGYLHSAFRL</sequence>
<gene>
    <name evidence="1" type="ORF">OKC24_20010</name>
</gene>
<feature type="non-terminal residue" evidence="1">
    <location>
        <position position="111"/>
    </location>
</feature>
<accession>A0ABT3NP97</accession>
<reference evidence="1 2" key="1">
    <citation type="submission" date="2022-11" db="EMBL/GenBank/DDBJ databases">
        <title>Acinetobacter entericus sp. nov., isolated from the gut of the plastic-eating larvae of the Coleoptera insect Zophobas atratus.</title>
        <authorList>
            <person name="Dong X."/>
            <person name="Yang Y."/>
        </authorList>
    </citation>
    <scope>NUCLEOTIDE SEQUENCE [LARGE SCALE GENOMIC DNA]</scope>
    <source>
        <strain evidence="1 2">BIT-DXN8</strain>
    </source>
</reference>